<dbReference type="Gene3D" id="1.10.238.10">
    <property type="entry name" value="EF-hand"/>
    <property type="match status" value="1"/>
</dbReference>
<dbReference type="EMBL" id="CP036279">
    <property type="protein sequence ID" value="QDU60630.1"/>
    <property type="molecule type" value="Genomic_DNA"/>
</dbReference>
<dbReference type="Pfam" id="PF13202">
    <property type="entry name" value="EF-hand_5"/>
    <property type="match status" value="2"/>
</dbReference>
<feature type="compositionally biased region" description="Basic residues" evidence="1">
    <location>
        <begin position="181"/>
        <end position="190"/>
    </location>
</feature>
<organism evidence="4 5">
    <name type="scientific">Kolteria novifilia</name>
    <dbReference type="NCBI Taxonomy" id="2527975"/>
    <lineage>
        <taxon>Bacteria</taxon>
        <taxon>Pseudomonadati</taxon>
        <taxon>Planctomycetota</taxon>
        <taxon>Planctomycetia</taxon>
        <taxon>Kolteriales</taxon>
        <taxon>Kolteriaceae</taxon>
        <taxon>Kolteria</taxon>
    </lineage>
</organism>
<dbReference type="RefSeq" id="WP_419193358.1">
    <property type="nucleotide sequence ID" value="NZ_CP036279.1"/>
</dbReference>
<feature type="compositionally biased region" description="Gly residues" evidence="1">
    <location>
        <begin position="94"/>
        <end position="113"/>
    </location>
</feature>
<proteinExistence type="predicted"/>
<name>A0A518B0Y4_9BACT</name>
<dbReference type="InterPro" id="IPR018247">
    <property type="entry name" value="EF_Hand_1_Ca_BS"/>
</dbReference>
<dbReference type="SMART" id="SM00054">
    <property type="entry name" value="EFh"/>
    <property type="match status" value="2"/>
</dbReference>
<dbReference type="PROSITE" id="PS50222">
    <property type="entry name" value="EF_HAND_2"/>
    <property type="match status" value="2"/>
</dbReference>
<sequence length="190" mass="19620" precursor="true">MKSVALATVASLVVVGSAWAGPGQAKGKGAGKAADREESRQQSALQAFKTADADNNGFLSESEFPNAMRALREARSSRQGQRGQRDGASEKGQGKGAGKAQGKGAGKGQGKGAGKSQRRGAGKASQKGAGGRGNRPNPDADNDGQVSKDEFMQFVDSMRERFRNREDAQRPRGAGGQGRGASKKGKSADN</sequence>
<feature type="region of interest" description="Disordered" evidence="1">
    <location>
        <begin position="18"/>
        <end position="190"/>
    </location>
</feature>
<dbReference type="GO" id="GO:0005509">
    <property type="term" value="F:calcium ion binding"/>
    <property type="evidence" value="ECO:0007669"/>
    <property type="project" value="InterPro"/>
</dbReference>
<evidence type="ECO:0000256" key="2">
    <source>
        <dbReference type="SAM" id="SignalP"/>
    </source>
</evidence>
<evidence type="ECO:0000313" key="4">
    <source>
        <dbReference type="EMBL" id="QDU60630.1"/>
    </source>
</evidence>
<accession>A0A518B0Y4</accession>
<gene>
    <name evidence="4" type="ORF">Pan216_14770</name>
</gene>
<dbReference type="KEGG" id="knv:Pan216_14770"/>
<feature type="domain" description="EF-hand" evidence="3">
    <location>
        <begin position="139"/>
        <end position="161"/>
    </location>
</feature>
<feature type="chain" id="PRO_5022161371" evidence="2">
    <location>
        <begin position="21"/>
        <end position="190"/>
    </location>
</feature>
<protein>
    <submittedName>
        <fullName evidence="4">EF hand</fullName>
    </submittedName>
</protein>
<evidence type="ECO:0000259" key="3">
    <source>
        <dbReference type="PROSITE" id="PS50222"/>
    </source>
</evidence>
<dbReference type="Proteomes" id="UP000317093">
    <property type="component" value="Chromosome"/>
</dbReference>
<feature type="compositionally biased region" description="Basic and acidic residues" evidence="1">
    <location>
        <begin position="146"/>
        <end position="170"/>
    </location>
</feature>
<keyword evidence="5" id="KW-1185">Reference proteome</keyword>
<dbReference type="SUPFAM" id="SSF47473">
    <property type="entry name" value="EF-hand"/>
    <property type="match status" value="1"/>
</dbReference>
<evidence type="ECO:0000313" key="5">
    <source>
        <dbReference type="Proteomes" id="UP000317093"/>
    </source>
</evidence>
<feature type="signal peptide" evidence="2">
    <location>
        <begin position="1"/>
        <end position="20"/>
    </location>
</feature>
<reference evidence="4 5" key="1">
    <citation type="submission" date="2019-02" db="EMBL/GenBank/DDBJ databases">
        <title>Deep-cultivation of Planctomycetes and their phenomic and genomic characterization uncovers novel biology.</title>
        <authorList>
            <person name="Wiegand S."/>
            <person name="Jogler M."/>
            <person name="Boedeker C."/>
            <person name="Pinto D."/>
            <person name="Vollmers J."/>
            <person name="Rivas-Marin E."/>
            <person name="Kohn T."/>
            <person name="Peeters S.H."/>
            <person name="Heuer A."/>
            <person name="Rast P."/>
            <person name="Oberbeckmann S."/>
            <person name="Bunk B."/>
            <person name="Jeske O."/>
            <person name="Meyerdierks A."/>
            <person name="Storesund J.E."/>
            <person name="Kallscheuer N."/>
            <person name="Luecker S."/>
            <person name="Lage O.M."/>
            <person name="Pohl T."/>
            <person name="Merkel B.J."/>
            <person name="Hornburger P."/>
            <person name="Mueller R.-W."/>
            <person name="Bruemmer F."/>
            <person name="Labrenz M."/>
            <person name="Spormann A.M."/>
            <person name="Op den Camp H."/>
            <person name="Overmann J."/>
            <person name="Amann R."/>
            <person name="Jetten M.S.M."/>
            <person name="Mascher T."/>
            <person name="Medema M.H."/>
            <person name="Devos D.P."/>
            <person name="Kaster A.-K."/>
            <person name="Ovreas L."/>
            <person name="Rohde M."/>
            <person name="Galperin M.Y."/>
            <person name="Jogler C."/>
        </authorList>
    </citation>
    <scope>NUCLEOTIDE SEQUENCE [LARGE SCALE GENOMIC DNA]</scope>
    <source>
        <strain evidence="4 5">Pan216</strain>
    </source>
</reference>
<feature type="domain" description="EF-hand" evidence="3">
    <location>
        <begin position="39"/>
        <end position="74"/>
    </location>
</feature>
<feature type="compositionally biased region" description="Basic and acidic residues" evidence="1">
    <location>
        <begin position="83"/>
        <end position="93"/>
    </location>
</feature>
<dbReference type="InterPro" id="IPR002048">
    <property type="entry name" value="EF_hand_dom"/>
</dbReference>
<evidence type="ECO:0000256" key="1">
    <source>
        <dbReference type="SAM" id="MobiDB-lite"/>
    </source>
</evidence>
<keyword evidence="2" id="KW-0732">Signal</keyword>
<dbReference type="AlphaFoldDB" id="A0A518B0Y4"/>
<dbReference type="PROSITE" id="PS00018">
    <property type="entry name" value="EF_HAND_1"/>
    <property type="match status" value="2"/>
</dbReference>
<dbReference type="InterPro" id="IPR011992">
    <property type="entry name" value="EF-hand-dom_pair"/>
</dbReference>